<evidence type="ECO:0000313" key="2">
    <source>
        <dbReference type="EMBL" id="KAK7461425.1"/>
    </source>
</evidence>
<proteinExistence type="predicted"/>
<feature type="region of interest" description="Disordered" evidence="1">
    <location>
        <begin position="54"/>
        <end position="97"/>
    </location>
</feature>
<comment type="caution">
    <text evidence="2">The sequence shown here is derived from an EMBL/GenBank/DDBJ whole genome shotgun (WGS) entry which is preliminary data.</text>
</comment>
<protein>
    <submittedName>
        <fullName evidence="2">Uncharacterized protein</fullName>
    </submittedName>
</protein>
<feature type="compositionally biased region" description="Basic and acidic residues" evidence="1">
    <location>
        <begin position="65"/>
        <end position="74"/>
    </location>
</feature>
<dbReference type="Proteomes" id="UP001498398">
    <property type="component" value="Unassembled WGS sequence"/>
</dbReference>
<feature type="compositionally biased region" description="Polar residues" evidence="1">
    <location>
        <begin position="54"/>
        <end position="64"/>
    </location>
</feature>
<reference evidence="2 3" key="1">
    <citation type="submission" date="2024-01" db="EMBL/GenBank/DDBJ databases">
        <title>A draft genome for the cacao thread blight pathogen Marasmiellus scandens.</title>
        <authorList>
            <person name="Baruah I.K."/>
            <person name="Leung J."/>
            <person name="Bukari Y."/>
            <person name="Amoako-Attah I."/>
            <person name="Meinhardt L.W."/>
            <person name="Bailey B.A."/>
            <person name="Cohen S.P."/>
        </authorList>
    </citation>
    <scope>NUCLEOTIDE SEQUENCE [LARGE SCALE GENOMIC DNA]</scope>
    <source>
        <strain evidence="2 3">GH-19</strain>
    </source>
</reference>
<feature type="compositionally biased region" description="Polar residues" evidence="1">
    <location>
        <begin position="79"/>
        <end position="90"/>
    </location>
</feature>
<evidence type="ECO:0000313" key="3">
    <source>
        <dbReference type="Proteomes" id="UP001498398"/>
    </source>
</evidence>
<dbReference type="EMBL" id="JBANRG010000013">
    <property type="protein sequence ID" value="KAK7461425.1"/>
    <property type="molecule type" value="Genomic_DNA"/>
</dbReference>
<gene>
    <name evidence="2" type="ORF">VKT23_008603</name>
</gene>
<name>A0ABR1JLK6_9AGAR</name>
<organism evidence="2 3">
    <name type="scientific">Marasmiellus scandens</name>
    <dbReference type="NCBI Taxonomy" id="2682957"/>
    <lineage>
        <taxon>Eukaryota</taxon>
        <taxon>Fungi</taxon>
        <taxon>Dikarya</taxon>
        <taxon>Basidiomycota</taxon>
        <taxon>Agaricomycotina</taxon>
        <taxon>Agaricomycetes</taxon>
        <taxon>Agaricomycetidae</taxon>
        <taxon>Agaricales</taxon>
        <taxon>Marasmiineae</taxon>
        <taxon>Omphalotaceae</taxon>
        <taxon>Marasmiellus</taxon>
    </lineage>
</organism>
<keyword evidence="3" id="KW-1185">Reference proteome</keyword>
<sequence>MAETNFKIKREHEAEDGIDLKPKRACTQKANITNQNLVGAGGFFDSQTSDTQYFGFSESQSTGRHGSDGLESQHDFAGQNDNNDYAVESQSQEENDFNYPQSQVQFSYNEEEDGNNKHQWGPGSINQEKLDQILHIKYGDVAFLYDIVEKHKAGEDAKGRWQSMKESEPDNSAPRLALFRLLHNAGITDSADSFSQLNPLRRGHIMVASYLIQIASKLIQHGGQAQDIHMLKDVIEDGRIFLNIADELVDKENGARDWIARE</sequence>
<evidence type="ECO:0000256" key="1">
    <source>
        <dbReference type="SAM" id="MobiDB-lite"/>
    </source>
</evidence>
<accession>A0ABR1JLK6</accession>